<evidence type="ECO:0000313" key="1">
    <source>
        <dbReference type="EMBL" id="CCH67807.1"/>
    </source>
</evidence>
<keyword evidence="2" id="KW-1185">Reference proteome</keyword>
<reference evidence="2" key="2">
    <citation type="submission" date="2016-01" db="EMBL/GenBank/DDBJ databases">
        <title>Diatom-associated endosymboitic cyanobacterium lacks core nitrogen metabolism enzymes.</title>
        <authorList>
            <person name="Hilton J.A."/>
            <person name="Foster R.A."/>
            <person name="Tripp H.J."/>
            <person name="Carter B.J."/>
            <person name="Zehr J.P."/>
            <person name="Villareal T.A."/>
        </authorList>
    </citation>
    <scope>NUCLEOTIDE SEQUENCE [LARGE SCALE GENOMIC DNA]</scope>
    <source>
        <strain evidence="2">HH01</strain>
    </source>
</reference>
<organism evidence="1 2">
    <name type="scientific">Richelia intracellularis HH01</name>
    <dbReference type="NCBI Taxonomy" id="1165094"/>
    <lineage>
        <taxon>Bacteria</taxon>
        <taxon>Bacillati</taxon>
        <taxon>Cyanobacteriota</taxon>
        <taxon>Cyanophyceae</taxon>
        <taxon>Nostocales</taxon>
        <taxon>Nostocaceae</taxon>
        <taxon>Richelia</taxon>
    </lineage>
</organism>
<sequence length="52" mass="6007">MIPNSPKDPQYLETQKIIVMVKCKLMGISFQVKQGKKMFIKKVLLLLILRSS</sequence>
<dbReference type="EMBL" id="CAIY01000065">
    <property type="protein sequence ID" value="CCH67807.1"/>
    <property type="molecule type" value="Genomic_DNA"/>
</dbReference>
<accession>M1WZR0</accession>
<proteinExistence type="predicted"/>
<gene>
    <name evidence="1" type="ORF">RINTHH_16520</name>
</gene>
<dbReference type="Proteomes" id="UP000053051">
    <property type="component" value="Unassembled WGS sequence"/>
</dbReference>
<name>M1WZR0_9NOST</name>
<evidence type="ECO:0000313" key="2">
    <source>
        <dbReference type="Proteomes" id="UP000053051"/>
    </source>
</evidence>
<protein>
    <submittedName>
        <fullName evidence="1">Uncharacterized protein</fullName>
    </submittedName>
</protein>
<comment type="caution">
    <text evidence="1">The sequence shown here is derived from an EMBL/GenBank/DDBJ whole genome shotgun (WGS) entry which is preliminary data.</text>
</comment>
<dbReference type="AlphaFoldDB" id="M1WZR0"/>
<reference evidence="1 2" key="1">
    <citation type="submission" date="2012-05" db="EMBL/GenBank/DDBJ databases">
        <authorList>
            <person name="Hilton J."/>
        </authorList>
    </citation>
    <scope>NUCLEOTIDE SEQUENCE [LARGE SCALE GENOMIC DNA]</scope>
    <source>
        <strain evidence="1 2">HH01</strain>
    </source>
</reference>